<accession>A0A1F8A336</accession>
<dbReference type="Proteomes" id="UP000179179">
    <property type="component" value="Unassembled WGS sequence"/>
</dbReference>
<evidence type="ECO:0000313" key="2">
    <source>
        <dbReference type="EMBL" id="OGM45839.1"/>
    </source>
</evidence>
<feature type="signal peptide" evidence="1">
    <location>
        <begin position="1"/>
        <end position="17"/>
    </location>
</feature>
<proteinExistence type="predicted"/>
<gene>
    <name evidence="2" type="ORF">ABOM_006068</name>
</gene>
<dbReference type="AlphaFoldDB" id="A0A1F8A336"/>
<keyword evidence="1" id="KW-0732">Signal</keyword>
<name>A0A1F8A336_9EURO</name>
<evidence type="ECO:0000256" key="1">
    <source>
        <dbReference type="SAM" id="SignalP"/>
    </source>
</evidence>
<comment type="caution">
    <text evidence="2">The sequence shown here is derived from an EMBL/GenBank/DDBJ whole genome shotgun (WGS) entry which is preliminary data.</text>
</comment>
<dbReference type="GeneID" id="34449458"/>
<protein>
    <submittedName>
        <fullName evidence="2">Uncharacterized protein</fullName>
    </submittedName>
</protein>
<organism evidence="2 3">
    <name type="scientific">Aspergillus bombycis</name>
    <dbReference type="NCBI Taxonomy" id="109264"/>
    <lineage>
        <taxon>Eukaryota</taxon>
        <taxon>Fungi</taxon>
        <taxon>Dikarya</taxon>
        <taxon>Ascomycota</taxon>
        <taxon>Pezizomycotina</taxon>
        <taxon>Eurotiomycetes</taxon>
        <taxon>Eurotiomycetidae</taxon>
        <taxon>Eurotiales</taxon>
        <taxon>Aspergillaceae</taxon>
        <taxon>Aspergillus</taxon>
    </lineage>
</organism>
<evidence type="ECO:0000313" key="3">
    <source>
        <dbReference type="Proteomes" id="UP000179179"/>
    </source>
</evidence>
<dbReference type="EMBL" id="LYCR01000037">
    <property type="protein sequence ID" value="OGM45839.1"/>
    <property type="molecule type" value="Genomic_DNA"/>
</dbReference>
<dbReference type="RefSeq" id="XP_022389556.1">
    <property type="nucleotide sequence ID" value="XM_022533197.1"/>
</dbReference>
<keyword evidence="3" id="KW-1185">Reference proteome</keyword>
<reference evidence="2 3" key="1">
    <citation type="journal article" date="2016" name="Genome Biol. Evol.">
        <title>Draft genome sequence of an aflatoxigenic Aspergillus species, A. bombycis.</title>
        <authorList>
            <person name="Moore G.G."/>
            <person name="Mack B.M."/>
            <person name="Beltz S.B."/>
            <person name="Gilbert M.K."/>
        </authorList>
    </citation>
    <scope>NUCLEOTIDE SEQUENCE [LARGE SCALE GENOMIC DNA]</scope>
    <source>
        <strain evidence="3">NRRL 26010</strain>
    </source>
</reference>
<dbReference type="OrthoDB" id="4378992at2759"/>
<feature type="chain" id="PRO_5009534421" evidence="1">
    <location>
        <begin position="18"/>
        <end position="103"/>
    </location>
</feature>
<sequence>MQFKTLLSSLFIASASAGWIQLCSSDGHCTDAGSSPANSNNCMGPIRGKPPFKFVAHDFTPVSMSIFTDKGCWNNNVATCDGCKDVKYKGKGPVYGIFHMDVV</sequence>